<dbReference type="CDD" id="cd06445">
    <property type="entry name" value="ATase"/>
    <property type="match status" value="1"/>
</dbReference>
<dbReference type="Proteomes" id="UP000179642">
    <property type="component" value="Unassembled WGS sequence"/>
</dbReference>
<evidence type="ECO:0000259" key="3">
    <source>
        <dbReference type="Pfam" id="PF01035"/>
    </source>
</evidence>
<keyword evidence="5" id="KW-0808">Transferase</keyword>
<dbReference type="SUPFAM" id="SSF57884">
    <property type="entry name" value="Ada DNA repair protein, N-terminal domain (N-Ada 10)"/>
    <property type="match status" value="1"/>
</dbReference>
<dbReference type="Gene3D" id="1.10.10.10">
    <property type="entry name" value="Winged helix-like DNA-binding domain superfamily/Winged helix DNA-binding domain"/>
    <property type="match status" value="1"/>
</dbReference>
<dbReference type="InterPro" id="IPR036388">
    <property type="entry name" value="WH-like_DNA-bd_sf"/>
</dbReference>
<gene>
    <name evidence="5" type="ORF">BIV23_31545</name>
</gene>
<dbReference type="Pfam" id="PF01035">
    <property type="entry name" value="DNA_binding_1"/>
    <property type="match status" value="1"/>
</dbReference>
<dbReference type="AlphaFoldDB" id="A0A1S2PT89"/>
<comment type="caution">
    <text evidence="5">The sequence shown here is derived from an EMBL/GenBank/DDBJ whole genome shotgun (WGS) entry which is preliminary data.</text>
</comment>
<keyword evidence="2" id="KW-0010">Activator</keyword>
<dbReference type="GO" id="GO:0008168">
    <property type="term" value="F:methyltransferase activity"/>
    <property type="evidence" value="ECO:0007669"/>
    <property type="project" value="UniProtKB-KW"/>
</dbReference>
<evidence type="ECO:0000313" key="6">
    <source>
        <dbReference type="Proteomes" id="UP000179642"/>
    </source>
</evidence>
<accession>A0A1S2PT89</accession>
<sequence>MRPDDEGPLPSAPELEKALAALASPAPADFRLRVLRRAGIARDRYDSYVRVDTDAGGLYVAFGPHAVTGAMLETMVTGPDGFEELHRSRTRRTAIRATTPFPGLRTAVRTGRAKNLAIDMGHVGTEQRAVLDAVRTVPKGQLRPVSWIAREAGLDRERGERERGERECEGGDIIGRALAANPAVLLIPCHRITGEDGTPCDAAYPPGTGEALRATEGIDMTRLAELARRGAFLLGSATTHIYCHPTCAHARRITPRHQRPFHNASEARQAGYRACRSCRPLTA</sequence>
<dbReference type="InterPro" id="IPR035451">
    <property type="entry name" value="Ada-like_dom_sf"/>
</dbReference>
<keyword evidence="5" id="KW-0489">Methyltransferase</keyword>
<proteinExistence type="predicted"/>
<feature type="domain" description="Ada DNA repair metal-binding" evidence="4">
    <location>
        <begin position="229"/>
        <end position="280"/>
    </location>
</feature>
<dbReference type="Gene3D" id="3.40.10.10">
    <property type="entry name" value="DNA Methylphosphotriester Repair Domain"/>
    <property type="match status" value="1"/>
</dbReference>
<name>A0A1S2PT89_9ACTN</name>
<dbReference type="GO" id="GO:0032259">
    <property type="term" value="P:methylation"/>
    <property type="evidence" value="ECO:0007669"/>
    <property type="project" value="UniProtKB-KW"/>
</dbReference>
<feature type="domain" description="Methylated-DNA-[protein]-cysteine S-methyltransferase DNA binding" evidence="3">
    <location>
        <begin position="127"/>
        <end position="217"/>
    </location>
</feature>
<keyword evidence="6" id="KW-1185">Reference proteome</keyword>
<evidence type="ECO:0000313" key="5">
    <source>
        <dbReference type="EMBL" id="OIJ97031.1"/>
    </source>
</evidence>
<organism evidence="5 6">
    <name type="scientific">Streptomyces monashensis</name>
    <dbReference type="NCBI Taxonomy" id="1678012"/>
    <lineage>
        <taxon>Bacteria</taxon>
        <taxon>Bacillati</taxon>
        <taxon>Actinomycetota</taxon>
        <taxon>Actinomycetes</taxon>
        <taxon>Kitasatosporales</taxon>
        <taxon>Streptomycetaceae</taxon>
        <taxon>Streptomyces</taxon>
    </lineage>
</organism>
<dbReference type="OrthoDB" id="9802228at2"/>
<dbReference type="EMBL" id="MLYO01000059">
    <property type="protein sequence ID" value="OIJ97031.1"/>
    <property type="molecule type" value="Genomic_DNA"/>
</dbReference>
<dbReference type="GO" id="GO:0006281">
    <property type="term" value="P:DNA repair"/>
    <property type="evidence" value="ECO:0007669"/>
    <property type="project" value="InterPro"/>
</dbReference>
<dbReference type="SUPFAM" id="SSF46767">
    <property type="entry name" value="Methylated DNA-protein cysteine methyltransferase, C-terminal domain"/>
    <property type="match status" value="1"/>
</dbReference>
<dbReference type="InterPro" id="IPR014048">
    <property type="entry name" value="MethylDNA_cys_MeTrfase_DNA-bd"/>
</dbReference>
<dbReference type="Pfam" id="PF02805">
    <property type="entry name" value="Ada_Zn_binding"/>
    <property type="match status" value="1"/>
</dbReference>
<dbReference type="GO" id="GO:0006355">
    <property type="term" value="P:regulation of DNA-templated transcription"/>
    <property type="evidence" value="ECO:0007669"/>
    <property type="project" value="InterPro"/>
</dbReference>
<evidence type="ECO:0000256" key="1">
    <source>
        <dbReference type="ARBA" id="ARBA00022763"/>
    </source>
</evidence>
<dbReference type="InterPro" id="IPR004026">
    <property type="entry name" value="Ada_DNA_repair_Zn-bd"/>
</dbReference>
<dbReference type="GO" id="GO:0008270">
    <property type="term" value="F:zinc ion binding"/>
    <property type="evidence" value="ECO:0007669"/>
    <property type="project" value="InterPro"/>
</dbReference>
<evidence type="ECO:0000256" key="2">
    <source>
        <dbReference type="ARBA" id="ARBA00023159"/>
    </source>
</evidence>
<evidence type="ECO:0000259" key="4">
    <source>
        <dbReference type="Pfam" id="PF02805"/>
    </source>
</evidence>
<dbReference type="GO" id="GO:0003677">
    <property type="term" value="F:DNA binding"/>
    <property type="evidence" value="ECO:0007669"/>
    <property type="project" value="InterPro"/>
</dbReference>
<protein>
    <submittedName>
        <fullName evidence="5">Cysteine methyltransferase</fullName>
    </submittedName>
</protein>
<dbReference type="InterPro" id="IPR036217">
    <property type="entry name" value="MethylDNA_cys_MeTrfase_DNAb"/>
</dbReference>
<keyword evidence="1" id="KW-0227">DNA damage</keyword>
<dbReference type="RefSeq" id="WP_071384398.1">
    <property type="nucleotide sequence ID" value="NZ_MLYO01000059.1"/>
</dbReference>
<reference evidence="5 6" key="1">
    <citation type="submission" date="2016-10" db="EMBL/GenBank/DDBJ databases">
        <title>Genome sequence of Streptomyces sp. MUSC 1.</title>
        <authorList>
            <person name="Lee L.-H."/>
            <person name="Ser H.-L."/>
            <person name="Law J.W.-F."/>
        </authorList>
    </citation>
    <scope>NUCLEOTIDE SEQUENCE [LARGE SCALE GENOMIC DNA]</scope>
    <source>
        <strain evidence="5 6">MUSC 1</strain>
    </source>
</reference>